<dbReference type="SUPFAM" id="SSF54373">
    <property type="entry name" value="FAD-linked reductases, C-terminal domain"/>
    <property type="match status" value="1"/>
</dbReference>
<dbReference type="GO" id="GO:0016491">
    <property type="term" value="F:oxidoreductase activity"/>
    <property type="evidence" value="ECO:0007669"/>
    <property type="project" value="UniProtKB-KW"/>
</dbReference>
<dbReference type="SUPFAM" id="SSF51905">
    <property type="entry name" value="FAD/NAD(P)-binding domain"/>
    <property type="match status" value="1"/>
</dbReference>
<reference evidence="6 7" key="2">
    <citation type="journal article" date="2014" name="J. Gen. Appl. Microbiol.">
        <title>The early diverging ascomycetous budding yeast Saitoella complicata has three histone deacetylases belonging to the Clr6, Hos2, and Rpd3 lineages.</title>
        <authorList>
            <person name="Nishida H."/>
            <person name="Matsumoto T."/>
            <person name="Kondo S."/>
            <person name="Hamamoto M."/>
            <person name="Yoshikawa H."/>
        </authorList>
    </citation>
    <scope>NUCLEOTIDE SEQUENCE [LARGE SCALE GENOMIC DNA]</scope>
    <source>
        <strain evidence="6 7">NRRL Y-17804</strain>
    </source>
</reference>
<evidence type="ECO:0000259" key="5">
    <source>
        <dbReference type="Pfam" id="PF01494"/>
    </source>
</evidence>
<gene>
    <name evidence="6" type="ORF">G7K_6150-t1</name>
</gene>
<protein>
    <recommendedName>
        <fullName evidence="5">FAD-binding domain-containing protein</fullName>
    </recommendedName>
</protein>
<dbReference type="PANTHER" id="PTHR46720:SF3">
    <property type="entry name" value="FAD-BINDING DOMAIN-CONTAINING PROTEIN-RELATED"/>
    <property type="match status" value="1"/>
</dbReference>
<accession>A0A0E9NQJ0</accession>
<dbReference type="GO" id="GO:0044550">
    <property type="term" value="P:secondary metabolite biosynthetic process"/>
    <property type="evidence" value="ECO:0007669"/>
    <property type="project" value="TreeGrafter"/>
</dbReference>
<name>A0A0E9NQJ0_SAICN</name>
<evidence type="ECO:0000256" key="3">
    <source>
        <dbReference type="ARBA" id="ARBA00023002"/>
    </source>
</evidence>
<organism evidence="6 7">
    <name type="scientific">Saitoella complicata (strain BCRC 22490 / CBS 7301 / JCM 7358 / NBRC 10748 / NRRL Y-17804)</name>
    <dbReference type="NCBI Taxonomy" id="698492"/>
    <lineage>
        <taxon>Eukaryota</taxon>
        <taxon>Fungi</taxon>
        <taxon>Dikarya</taxon>
        <taxon>Ascomycota</taxon>
        <taxon>Taphrinomycotina</taxon>
        <taxon>Taphrinomycotina incertae sedis</taxon>
        <taxon>Saitoella</taxon>
    </lineage>
</organism>
<dbReference type="PANTHER" id="PTHR46720">
    <property type="entry name" value="HYDROXYLASE, PUTATIVE (AFU_ORTHOLOGUE AFUA_3G01460)-RELATED"/>
    <property type="match status" value="1"/>
</dbReference>
<dbReference type="AlphaFoldDB" id="A0A0E9NQJ0"/>
<evidence type="ECO:0000313" key="6">
    <source>
        <dbReference type="EMBL" id="GAO52063.1"/>
    </source>
</evidence>
<sequence>MTSTDQAHQDFSIAIVGGGIAGLTLAIALLNKQIPIHIYEAAPAFAEIGAGVSFGVNAQRAMALIDPRIRDGYENIDTRNASPEKHDTWFDFRRGTGEPDVICEVRSEEVGQSSVHRAHFLDALVKLIPDDVAHFGKRLTDITPHDDCVELHFADGTTVRHTAIIGCDGVRSRTREILLGPQDYPNYAPTFTGKYAYRALISMSEAASSLGDELARNSQMYLGPHGHILTFPIEKGRTMNVVAFHSSPSWPHTKWVLPSPSSSSGTYTHHKDFEGWGEPVRKIVGMMREPDVWALFDHPGVERYWRGRLCVIGDAAHASTPHQGAGAGQAVEDAYILSEMFGHRLSVLKAQEGWCTESVTGDDLEKVFTAYDHVRRHRSQKVVTTSREAGMIYDFEGEGAGSDVEKVRDAIVGRYDWIWRVDLEGEVRRGVEFMMKGSGAE</sequence>
<keyword evidence="7" id="KW-1185">Reference proteome</keyword>
<dbReference type="STRING" id="698492.A0A0E9NQJ0"/>
<feature type="transmembrane region" description="Helical" evidence="4">
    <location>
        <begin position="12"/>
        <end position="30"/>
    </location>
</feature>
<dbReference type="Gene3D" id="3.50.50.60">
    <property type="entry name" value="FAD/NAD(P)-binding domain"/>
    <property type="match status" value="1"/>
</dbReference>
<keyword evidence="3" id="KW-0560">Oxidoreductase</keyword>
<dbReference type="InterPro" id="IPR036188">
    <property type="entry name" value="FAD/NAD-bd_sf"/>
</dbReference>
<keyword evidence="1" id="KW-0285">Flavoprotein</keyword>
<dbReference type="OMA" id="GQQTVHR"/>
<evidence type="ECO:0000256" key="4">
    <source>
        <dbReference type="SAM" id="Phobius"/>
    </source>
</evidence>
<dbReference type="PRINTS" id="PR00420">
    <property type="entry name" value="RNGMNOXGNASE"/>
</dbReference>
<dbReference type="InterPro" id="IPR051104">
    <property type="entry name" value="FAD_monoxygenase"/>
</dbReference>
<evidence type="ECO:0000313" key="7">
    <source>
        <dbReference type="Proteomes" id="UP000033140"/>
    </source>
</evidence>
<keyword evidence="4" id="KW-1133">Transmembrane helix</keyword>
<dbReference type="GO" id="GO:0071949">
    <property type="term" value="F:FAD binding"/>
    <property type="evidence" value="ECO:0007669"/>
    <property type="project" value="InterPro"/>
</dbReference>
<dbReference type="InterPro" id="IPR002938">
    <property type="entry name" value="FAD-bd"/>
</dbReference>
<proteinExistence type="predicted"/>
<keyword evidence="4" id="KW-0472">Membrane</keyword>
<dbReference type="FunFam" id="3.50.50.60:FF:000153">
    <property type="entry name" value="Salicylate hydroxylase, putative"/>
    <property type="match status" value="1"/>
</dbReference>
<evidence type="ECO:0000256" key="2">
    <source>
        <dbReference type="ARBA" id="ARBA00022827"/>
    </source>
</evidence>
<keyword evidence="4" id="KW-0812">Transmembrane</keyword>
<feature type="domain" description="FAD-binding" evidence="5">
    <location>
        <begin position="301"/>
        <end position="343"/>
    </location>
</feature>
<dbReference type="EMBL" id="BACD03000058">
    <property type="protein sequence ID" value="GAO52063.1"/>
    <property type="molecule type" value="Genomic_DNA"/>
</dbReference>
<comment type="caution">
    <text evidence="6">The sequence shown here is derived from an EMBL/GenBank/DDBJ whole genome shotgun (WGS) entry which is preliminary data.</text>
</comment>
<reference evidence="6 7" key="1">
    <citation type="journal article" date="2011" name="J. Gen. Appl. Microbiol.">
        <title>Draft genome sequencing of the enigmatic yeast Saitoella complicata.</title>
        <authorList>
            <person name="Nishida H."/>
            <person name="Hamamoto M."/>
            <person name="Sugiyama J."/>
        </authorList>
    </citation>
    <scope>NUCLEOTIDE SEQUENCE [LARGE SCALE GENOMIC DNA]</scope>
    <source>
        <strain evidence="6 7">NRRL Y-17804</strain>
    </source>
</reference>
<keyword evidence="2" id="KW-0274">FAD</keyword>
<dbReference type="Proteomes" id="UP000033140">
    <property type="component" value="Unassembled WGS sequence"/>
</dbReference>
<dbReference type="Pfam" id="PF01494">
    <property type="entry name" value="FAD_binding_3"/>
    <property type="match status" value="1"/>
</dbReference>
<reference evidence="6 7" key="3">
    <citation type="journal article" date="2015" name="Genome Announc.">
        <title>Draft Genome Sequence of the Archiascomycetous Yeast Saitoella complicata.</title>
        <authorList>
            <person name="Yamauchi K."/>
            <person name="Kondo S."/>
            <person name="Hamamoto M."/>
            <person name="Takahashi Y."/>
            <person name="Ogura Y."/>
            <person name="Hayashi T."/>
            <person name="Nishida H."/>
        </authorList>
    </citation>
    <scope>NUCLEOTIDE SEQUENCE [LARGE SCALE GENOMIC DNA]</scope>
    <source>
        <strain evidence="6 7">NRRL Y-17804</strain>
    </source>
</reference>
<evidence type="ECO:0000256" key="1">
    <source>
        <dbReference type="ARBA" id="ARBA00022630"/>
    </source>
</evidence>